<sequence>MHSAYFCRDSTSEFLIDDAPEGKLKGYINKIDNKLRMKTFSKRHAPSKDFIKRWYQQFKDTGSVKNKKAPSRPRIPTEDVDRYRETFMRNTSTSTRSVCLQLGIPRTTVRRILHKRLKLQPYKVHLLHELKPNDKPKRFDFVVRILTPKSRSTTYLKNAIFSDEATFHVSGYVNHHNYRI</sequence>
<dbReference type="InterPro" id="IPR009057">
    <property type="entry name" value="Homeodomain-like_sf"/>
</dbReference>
<dbReference type="PANTHER" id="PTHR47326:SF1">
    <property type="entry name" value="HTH PSQ-TYPE DOMAIN-CONTAINING PROTEIN"/>
    <property type="match status" value="1"/>
</dbReference>
<accession>A0A8X6T2V9</accession>
<evidence type="ECO:0000256" key="1">
    <source>
        <dbReference type="ARBA" id="ARBA00004123"/>
    </source>
</evidence>
<dbReference type="EMBL" id="BMAW01000734">
    <property type="protein sequence ID" value="GFS70449.1"/>
    <property type="molecule type" value="Genomic_DNA"/>
</dbReference>
<reference evidence="2" key="1">
    <citation type="submission" date="2020-08" db="EMBL/GenBank/DDBJ databases">
        <title>Multicomponent nature underlies the extraordinary mechanical properties of spider dragline silk.</title>
        <authorList>
            <person name="Kono N."/>
            <person name="Nakamura H."/>
            <person name="Mori M."/>
            <person name="Yoshida Y."/>
            <person name="Ohtoshi R."/>
            <person name="Malay A.D."/>
            <person name="Moran D.A.P."/>
            <person name="Tomita M."/>
            <person name="Numata K."/>
            <person name="Arakawa K."/>
        </authorList>
    </citation>
    <scope>NUCLEOTIDE SEQUENCE</scope>
</reference>
<comment type="caution">
    <text evidence="2">The sequence shown here is derived from an EMBL/GenBank/DDBJ whole genome shotgun (WGS) entry which is preliminary data.</text>
</comment>
<comment type="subcellular location">
    <subcellularLocation>
        <location evidence="1">Nucleus</location>
    </subcellularLocation>
</comment>
<proteinExistence type="predicted"/>
<gene>
    <name evidence="2" type="primary">AVEN_227633_1</name>
    <name evidence="2" type="ORF">NPIL_421251</name>
</gene>
<dbReference type="OrthoDB" id="8195099at2759"/>
<name>A0A8X6T2V9_NEPPI</name>
<dbReference type="SUPFAM" id="SSF46689">
    <property type="entry name" value="Homeodomain-like"/>
    <property type="match status" value="1"/>
</dbReference>
<evidence type="ECO:0000313" key="2">
    <source>
        <dbReference type="EMBL" id="GFS70449.1"/>
    </source>
</evidence>
<protein>
    <submittedName>
        <fullName evidence="2">DUF4817 domain-containing protein</fullName>
    </submittedName>
</protein>
<organism evidence="2 3">
    <name type="scientific">Nephila pilipes</name>
    <name type="common">Giant wood spider</name>
    <name type="synonym">Nephila maculata</name>
    <dbReference type="NCBI Taxonomy" id="299642"/>
    <lineage>
        <taxon>Eukaryota</taxon>
        <taxon>Metazoa</taxon>
        <taxon>Ecdysozoa</taxon>
        <taxon>Arthropoda</taxon>
        <taxon>Chelicerata</taxon>
        <taxon>Arachnida</taxon>
        <taxon>Araneae</taxon>
        <taxon>Araneomorphae</taxon>
        <taxon>Entelegynae</taxon>
        <taxon>Araneoidea</taxon>
        <taxon>Nephilidae</taxon>
        <taxon>Nephila</taxon>
    </lineage>
</organism>
<dbReference type="GO" id="GO:0005634">
    <property type="term" value="C:nucleus"/>
    <property type="evidence" value="ECO:0007669"/>
    <property type="project" value="UniProtKB-SubCell"/>
</dbReference>
<dbReference type="Proteomes" id="UP000887013">
    <property type="component" value="Unassembled WGS sequence"/>
</dbReference>
<evidence type="ECO:0000313" key="3">
    <source>
        <dbReference type="Proteomes" id="UP000887013"/>
    </source>
</evidence>
<dbReference type="AlphaFoldDB" id="A0A8X6T2V9"/>
<dbReference type="PANTHER" id="PTHR47326">
    <property type="entry name" value="TRANSPOSABLE ELEMENT TC3 TRANSPOSASE-LIKE PROTEIN"/>
    <property type="match status" value="1"/>
</dbReference>
<keyword evidence="3" id="KW-1185">Reference proteome</keyword>